<dbReference type="Gene3D" id="2.160.20.10">
    <property type="entry name" value="Single-stranded right-handed beta-helix, Pectin lyase-like"/>
    <property type="match status" value="1"/>
</dbReference>
<gene>
    <name evidence="3" type="ORF">OZSIB_0677</name>
</gene>
<organism evidence="3 4">
    <name type="scientific">Candidatus Ozemobacter sibiricus</name>
    <dbReference type="NCBI Taxonomy" id="2268124"/>
    <lineage>
        <taxon>Bacteria</taxon>
        <taxon>Candidatus Ozemobacteria</taxon>
        <taxon>Candidatus Ozemobacterales</taxon>
        <taxon>Candidatus Ozemobacteraceae</taxon>
        <taxon>Candidatus Ozemobacter</taxon>
    </lineage>
</organism>
<dbReference type="GO" id="GO:0030246">
    <property type="term" value="F:carbohydrate binding"/>
    <property type="evidence" value="ECO:0007669"/>
    <property type="project" value="InterPro"/>
</dbReference>
<dbReference type="PROSITE" id="PS50853">
    <property type="entry name" value="FN3"/>
    <property type="match status" value="2"/>
</dbReference>
<dbReference type="Proteomes" id="UP000252355">
    <property type="component" value="Unassembled WGS sequence"/>
</dbReference>
<dbReference type="PROSITE" id="PS51257">
    <property type="entry name" value="PROKAR_LIPOPROTEIN"/>
    <property type="match status" value="1"/>
</dbReference>
<dbReference type="InterPro" id="IPR012334">
    <property type="entry name" value="Pectin_lyas_fold"/>
</dbReference>
<dbReference type="SUPFAM" id="SSF51126">
    <property type="entry name" value="Pectin lyase-like"/>
    <property type="match status" value="1"/>
</dbReference>
<dbReference type="SUPFAM" id="SSF49452">
    <property type="entry name" value="Starch-binding domain-like"/>
    <property type="match status" value="1"/>
</dbReference>
<protein>
    <submittedName>
        <fullName evidence="3">Fibronectin type 3 domain protein</fullName>
    </submittedName>
</protein>
<dbReference type="InterPro" id="IPR036116">
    <property type="entry name" value="FN3_sf"/>
</dbReference>
<dbReference type="EMBL" id="QOQW01000001">
    <property type="protein sequence ID" value="RCK81543.1"/>
    <property type="molecule type" value="Genomic_DNA"/>
</dbReference>
<dbReference type="PANTHER" id="PTHR13817:SF151">
    <property type="entry name" value="TITIN"/>
    <property type="match status" value="1"/>
</dbReference>
<dbReference type="AlphaFoldDB" id="A0A367ZTS2"/>
<dbReference type="Gene3D" id="2.60.40.10">
    <property type="entry name" value="Immunoglobulins"/>
    <property type="match status" value="2"/>
</dbReference>
<evidence type="ECO:0000256" key="1">
    <source>
        <dbReference type="ARBA" id="ARBA00022737"/>
    </source>
</evidence>
<dbReference type="Pfam" id="PF13229">
    <property type="entry name" value="Beta_helix"/>
    <property type="match status" value="1"/>
</dbReference>
<dbReference type="InterPro" id="IPR013784">
    <property type="entry name" value="Carb-bd-like_fold"/>
</dbReference>
<evidence type="ECO:0000313" key="4">
    <source>
        <dbReference type="Proteomes" id="UP000252355"/>
    </source>
</evidence>
<dbReference type="Pfam" id="PF16656">
    <property type="entry name" value="Pur_ac_phosph_N"/>
    <property type="match status" value="1"/>
</dbReference>
<dbReference type="InterPro" id="IPR015914">
    <property type="entry name" value="PAPs_N"/>
</dbReference>
<proteinExistence type="predicted"/>
<feature type="domain" description="Fibronectin type-III" evidence="2">
    <location>
        <begin position="221"/>
        <end position="316"/>
    </location>
</feature>
<dbReference type="SMART" id="SM00060">
    <property type="entry name" value="FN3"/>
    <property type="match status" value="2"/>
</dbReference>
<sequence>MTTFRRIGWPLWGPTLLFLAGLLLLGCDANNNVTPREGALEGKVFDVSGKPLQYVLVSWTLDRTRWGLSDASGKFFVEGVGFGEQTFIAEKTGFRPTTFRAAIYSGGISVLPKVVLETASFDFKEVKVEKVSATTALVTWKTTDYTNGIIEYGETEAYGRTVREPDLQYATVHSLEITDLKPNTKYFFRIVAARQNRPAETSTGHSFVTLATYDDREVPSTPRGVTAALTEQPNTVTIFWSPNSERDLRGYRVYRSESPIGRFSAIEGMLIAKGQERFLDAGVTTGKKYYYRVSAVDLAGNESGPSEAVSVVIPGLLTQEVTWVRANSPYLLSGDLTIDRTGILRIDPGVEVLIADTDALRVGNPAKVEVTVRGTLVASAGQDFPIIISSARSTPAAGDWSGITFLSNPSPESALVNVTLAYAETGLTLTEATGTFADTRIHHCQTGIAASRNQGLRLASLTLEICQKGLMISGNTSPMVTGCTLFHCLSGVTSSNNDGLTFEGNNLLEFTDFGLMTNEAGGTLLVRNNLFVSAVGVGLHVLSKSPSIEYNTFDAPYGIRIDQGNMPIRKNILVADRSPGGMGLKGIEHLGGAASLPVVGPNAVAGFPAGKDYVGCASAPGSLASRPVFMKDEAGGGYDYRLSVPFPDGLDPWGIKRETPPR</sequence>
<dbReference type="InterPro" id="IPR003961">
    <property type="entry name" value="FN3_dom"/>
</dbReference>
<feature type="domain" description="Fibronectin type-III" evidence="2">
    <location>
        <begin position="122"/>
        <end position="212"/>
    </location>
</feature>
<evidence type="ECO:0000259" key="2">
    <source>
        <dbReference type="PROSITE" id="PS50853"/>
    </source>
</evidence>
<dbReference type="GO" id="GO:0046872">
    <property type="term" value="F:metal ion binding"/>
    <property type="evidence" value="ECO:0007669"/>
    <property type="project" value="InterPro"/>
</dbReference>
<dbReference type="InterPro" id="IPR039448">
    <property type="entry name" value="Beta_helix"/>
</dbReference>
<dbReference type="SUPFAM" id="SSF49265">
    <property type="entry name" value="Fibronectin type III"/>
    <property type="match status" value="1"/>
</dbReference>
<dbReference type="InterPro" id="IPR050964">
    <property type="entry name" value="Striated_Muscle_Regulatory"/>
</dbReference>
<comment type="caution">
    <text evidence="3">The sequence shown here is derived from an EMBL/GenBank/DDBJ whole genome shotgun (WGS) entry which is preliminary data.</text>
</comment>
<dbReference type="GO" id="GO:0003993">
    <property type="term" value="F:acid phosphatase activity"/>
    <property type="evidence" value="ECO:0007669"/>
    <property type="project" value="InterPro"/>
</dbReference>
<dbReference type="CDD" id="cd00063">
    <property type="entry name" value="FN3"/>
    <property type="match status" value="2"/>
</dbReference>
<evidence type="ECO:0000313" key="3">
    <source>
        <dbReference type="EMBL" id="RCK81543.1"/>
    </source>
</evidence>
<dbReference type="InterPro" id="IPR011050">
    <property type="entry name" value="Pectin_lyase_fold/virulence"/>
</dbReference>
<accession>A0A367ZTS2</accession>
<name>A0A367ZTS2_9BACT</name>
<keyword evidence="1" id="KW-0677">Repeat</keyword>
<dbReference type="InterPro" id="IPR013783">
    <property type="entry name" value="Ig-like_fold"/>
</dbReference>
<reference evidence="3 4" key="1">
    <citation type="submission" date="2018-05" db="EMBL/GenBank/DDBJ databases">
        <title>A metagenomic window into the 2 km-deep terrestrial subsurface aquifer revealed taxonomically and functionally diverse microbial community comprising novel uncultured bacterial lineages.</title>
        <authorList>
            <person name="Kadnikov V.V."/>
            <person name="Mardanov A.V."/>
            <person name="Beletsky A.V."/>
            <person name="Banks D."/>
            <person name="Pimenov N.V."/>
            <person name="Frank Y.A."/>
            <person name="Karnachuk O.V."/>
            <person name="Ravin N.V."/>
        </authorList>
    </citation>
    <scope>NUCLEOTIDE SEQUENCE [LARGE SCALE GENOMIC DNA]</scope>
    <source>
        <strain evidence="3">BY5</strain>
    </source>
</reference>
<dbReference type="PANTHER" id="PTHR13817">
    <property type="entry name" value="TITIN"/>
    <property type="match status" value="1"/>
</dbReference>